<evidence type="ECO:0000313" key="6">
    <source>
        <dbReference type="EMBL" id="KNE59578.1"/>
    </source>
</evidence>
<proteinExistence type="inferred from homology"/>
<dbReference type="PRINTS" id="PR00411">
    <property type="entry name" value="PNDRDTASEI"/>
</dbReference>
<dbReference type="STRING" id="578462.A0A0L0SAI2"/>
<gene>
    <name evidence="6" type="ORF">AMAG_03837</name>
</gene>
<dbReference type="Pfam" id="PF07992">
    <property type="entry name" value="Pyr_redox_2"/>
    <property type="match status" value="1"/>
</dbReference>
<keyword evidence="7" id="KW-1185">Reference proteome</keyword>
<organism evidence="6 7">
    <name type="scientific">Allomyces macrogynus (strain ATCC 38327)</name>
    <name type="common">Allomyces javanicus var. macrogynus</name>
    <dbReference type="NCBI Taxonomy" id="578462"/>
    <lineage>
        <taxon>Eukaryota</taxon>
        <taxon>Fungi</taxon>
        <taxon>Fungi incertae sedis</taxon>
        <taxon>Blastocladiomycota</taxon>
        <taxon>Blastocladiomycetes</taxon>
        <taxon>Blastocladiales</taxon>
        <taxon>Blastocladiaceae</taxon>
        <taxon>Allomyces</taxon>
    </lineage>
</organism>
<evidence type="ECO:0000256" key="2">
    <source>
        <dbReference type="ARBA" id="ARBA00022630"/>
    </source>
</evidence>
<dbReference type="PANTHER" id="PTHR43735">
    <property type="entry name" value="APOPTOSIS-INDUCING FACTOR 1"/>
    <property type="match status" value="1"/>
</dbReference>
<reference evidence="6 7" key="1">
    <citation type="submission" date="2009-11" db="EMBL/GenBank/DDBJ databases">
        <title>Annotation of Allomyces macrogynus ATCC 38327.</title>
        <authorList>
            <consortium name="The Broad Institute Genome Sequencing Platform"/>
            <person name="Russ C."/>
            <person name="Cuomo C."/>
            <person name="Burger G."/>
            <person name="Gray M.W."/>
            <person name="Holland P.W.H."/>
            <person name="King N."/>
            <person name="Lang F.B.F."/>
            <person name="Roger A.J."/>
            <person name="Ruiz-Trillo I."/>
            <person name="Young S.K."/>
            <person name="Zeng Q."/>
            <person name="Gargeya S."/>
            <person name="Fitzgerald M."/>
            <person name="Haas B."/>
            <person name="Abouelleil A."/>
            <person name="Alvarado L."/>
            <person name="Arachchi H.M."/>
            <person name="Berlin A."/>
            <person name="Chapman S.B."/>
            <person name="Gearin G."/>
            <person name="Goldberg J."/>
            <person name="Griggs A."/>
            <person name="Gujja S."/>
            <person name="Hansen M."/>
            <person name="Heiman D."/>
            <person name="Howarth C."/>
            <person name="Larimer J."/>
            <person name="Lui A."/>
            <person name="MacDonald P.J.P."/>
            <person name="McCowen C."/>
            <person name="Montmayeur A."/>
            <person name="Murphy C."/>
            <person name="Neiman D."/>
            <person name="Pearson M."/>
            <person name="Priest M."/>
            <person name="Roberts A."/>
            <person name="Saif S."/>
            <person name="Shea T."/>
            <person name="Sisk P."/>
            <person name="Stolte C."/>
            <person name="Sykes S."/>
            <person name="Wortman J."/>
            <person name="Nusbaum C."/>
            <person name="Birren B."/>
        </authorList>
    </citation>
    <scope>NUCLEOTIDE SEQUENCE [LARGE SCALE GENOMIC DNA]</scope>
    <source>
        <strain evidence="6 7">ATCC 38327</strain>
    </source>
</reference>
<keyword evidence="3" id="KW-0274">FAD</keyword>
<accession>A0A0L0SAI2</accession>
<evidence type="ECO:0000256" key="4">
    <source>
        <dbReference type="ARBA" id="ARBA00023002"/>
    </source>
</evidence>
<dbReference type="GO" id="GO:0004174">
    <property type="term" value="F:electron-transferring-flavoprotein dehydrogenase activity"/>
    <property type="evidence" value="ECO:0007669"/>
    <property type="project" value="TreeGrafter"/>
</dbReference>
<dbReference type="VEuPathDB" id="FungiDB:AMAG_03837"/>
<dbReference type="eggNOG" id="KOG1336">
    <property type="taxonomic scope" value="Eukaryota"/>
</dbReference>
<evidence type="ECO:0000313" key="7">
    <source>
        <dbReference type="Proteomes" id="UP000054350"/>
    </source>
</evidence>
<dbReference type="SUPFAM" id="SSF51905">
    <property type="entry name" value="FAD/NAD(P)-binding domain"/>
    <property type="match status" value="1"/>
</dbReference>
<comment type="similarity">
    <text evidence="1">Belongs to the FAD-dependent oxidoreductase family.</text>
</comment>
<dbReference type="EMBL" id="GG745334">
    <property type="protein sequence ID" value="KNE59578.1"/>
    <property type="molecule type" value="Genomic_DNA"/>
</dbReference>
<dbReference type="PANTHER" id="PTHR43735:SF3">
    <property type="entry name" value="FERROPTOSIS SUPPRESSOR PROTEIN 1"/>
    <property type="match status" value="1"/>
</dbReference>
<dbReference type="InterPro" id="IPR023753">
    <property type="entry name" value="FAD/NAD-binding_dom"/>
</dbReference>
<dbReference type="GO" id="GO:0050660">
    <property type="term" value="F:flavin adenine dinucleotide binding"/>
    <property type="evidence" value="ECO:0007669"/>
    <property type="project" value="TreeGrafter"/>
</dbReference>
<dbReference type="GO" id="GO:0005737">
    <property type="term" value="C:cytoplasm"/>
    <property type="evidence" value="ECO:0007669"/>
    <property type="project" value="TreeGrafter"/>
</dbReference>
<dbReference type="PRINTS" id="PR00368">
    <property type="entry name" value="FADPNR"/>
</dbReference>
<feature type="domain" description="FAD/NAD(P)-binding" evidence="5">
    <location>
        <begin position="11"/>
        <end position="337"/>
    </location>
</feature>
<dbReference type="OrthoDB" id="202203at2759"/>
<evidence type="ECO:0000256" key="1">
    <source>
        <dbReference type="ARBA" id="ARBA00006442"/>
    </source>
</evidence>
<sequence length="429" mass="44395">MSSLPRADPLRVAVLGAGPGGIQTFQGLAKAFASHPTPVDLVLVSERDYFFNNISTPRALADPTGTPVTRLMYPLAQLVKGDGKASGVTKRVLVGRVVSVDTDRQVTVVPSAGRNSLEWIQAASLGVVEGDGSFSADFLVVALGSQAAFPAKAPVGGISSAAMVEEFRGTTAKLADAKVKKVVVIGGGLVGIEMAGEIKSAYPTKDVTIVAPELLPGFPTALIAQASAALARQSITVIQRVRVADVPELTATSSFRPIFRPNFTVPLTPTDSRAPAPASITADAVFVATGVAPNSGPLDPRAWPITDRGYLRVTPDLAVEGVKGVFAVGDIIQYPGKPVGKLAMLAGLQSKVAAANVARTVRGELLKPWKPIPFMAVSMIGRDAGIGYMPGIGTKFGIGAAVAKMLKGKDGGIGLVNYLKETLPALDRA</sequence>
<keyword evidence="4" id="KW-0560">Oxidoreductase</keyword>
<dbReference type="AlphaFoldDB" id="A0A0L0SAI2"/>
<dbReference type="InterPro" id="IPR036188">
    <property type="entry name" value="FAD/NAD-bd_sf"/>
</dbReference>
<dbReference type="Gene3D" id="3.50.50.100">
    <property type="match status" value="1"/>
</dbReference>
<evidence type="ECO:0000259" key="5">
    <source>
        <dbReference type="Pfam" id="PF07992"/>
    </source>
</evidence>
<protein>
    <recommendedName>
        <fullName evidence="5">FAD/NAD(P)-binding domain-containing protein</fullName>
    </recommendedName>
</protein>
<reference evidence="7" key="2">
    <citation type="submission" date="2009-11" db="EMBL/GenBank/DDBJ databases">
        <title>The Genome Sequence of Allomyces macrogynus strain ATCC 38327.</title>
        <authorList>
            <consortium name="The Broad Institute Genome Sequencing Platform"/>
            <person name="Russ C."/>
            <person name="Cuomo C."/>
            <person name="Shea T."/>
            <person name="Young S.K."/>
            <person name="Zeng Q."/>
            <person name="Koehrsen M."/>
            <person name="Haas B."/>
            <person name="Borodovsky M."/>
            <person name="Guigo R."/>
            <person name="Alvarado L."/>
            <person name="Berlin A."/>
            <person name="Borenstein D."/>
            <person name="Chen Z."/>
            <person name="Engels R."/>
            <person name="Freedman E."/>
            <person name="Gellesch M."/>
            <person name="Goldberg J."/>
            <person name="Griggs A."/>
            <person name="Gujja S."/>
            <person name="Heiman D."/>
            <person name="Hepburn T."/>
            <person name="Howarth C."/>
            <person name="Jen D."/>
            <person name="Larson L."/>
            <person name="Lewis B."/>
            <person name="Mehta T."/>
            <person name="Park D."/>
            <person name="Pearson M."/>
            <person name="Roberts A."/>
            <person name="Saif S."/>
            <person name="Shenoy N."/>
            <person name="Sisk P."/>
            <person name="Stolte C."/>
            <person name="Sykes S."/>
            <person name="Walk T."/>
            <person name="White J."/>
            <person name="Yandava C."/>
            <person name="Burger G."/>
            <person name="Gray M.W."/>
            <person name="Holland P.W.H."/>
            <person name="King N."/>
            <person name="Lang F.B.F."/>
            <person name="Roger A.J."/>
            <person name="Ruiz-Trillo I."/>
            <person name="Lander E."/>
            <person name="Nusbaum C."/>
        </authorList>
    </citation>
    <scope>NUCLEOTIDE SEQUENCE [LARGE SCALE GENOMIC DNA]</scope>
    <source>
        <strain evidence="7">ATCC 38327</strain>
    </source>
</reference>
<name>A0A0L0SAI2_ALLM3</name>
<keyword evidence="2" id="KW-0285">Flavoprotein</keyword>
<evidence type="ECO:0000256" key="3">
    <source>
        <dbReference type="ARBA" id="ARBA00022827"/>
    </source>
</evidence>
<dbReference type="Proteomes" id="UP000054350">
    <property type="component" value="Unassembled WGS sequence"/>
</dbReference>